<reference evidence="3" key="1">
    <citation type="submission" date="2022-10" db="EMBL/GenBank/DDBJ databases">
        <title>The complete genomes of actinobacterial strains from the NBC collection.</title>
        <authorList>
            <person name="Joergensen T.S."/>
            <person name="Alvarez Arevalo M."/>
            <person name="Sterndorff E.B."/>
            <person name="Faurdal D."/>
            <person name="Vuksanovic O."/>
            <person name="Mourched A.-S."/>
            <person name="Charusanti P."/>
            <person name="Shaw S."/>
            <person name="Blin K."/>
            <person name="Weber T."/>
        </authorList>
    </citation>
    <scope>NUCLEOTIDE SEQUENCE</scope>
    <source>
        <strain evidence="3">NBC_01401</strain>
    </source>
</reference>
<dbReference type="PANTHER" id="PTHR45527">
    <property type="entry name" value="NONRIBOSOMAL PEPTIDE SYNTHETASE"/>
    <property type="match status" value="1"/>
</dbReference>
<dbReference type="EMBL" id="CP109535">
    <property type="protein sequence ID" value="WTY94291.1"/>
    <property type="molecule type" value="Genomic_DNA"/>
</dbReference>
<dbReference type="Pfam" id="PF13193">
    <property type="entry name" value="AMP-binding_C"/>
    <property type="match status" value="1"/>
</dbReference>
<dbReference type="InterPro" id="IPR020845">
    <property type="entry name" value="AMP-binding_CS"/>
</dbReference>
<feature type="domain" description="AMP-dependent synthetase/ligase" evidence="1">
    <location>
        <begin position="7"/>
        <end position="356"/>
    </location>
</feature>
<dbReference type="PROSITE" id="PS00455">
    <property type="entry name" value="AMP_BINDING"/>
    <property type="match status" value="1"/>
</dbReference>
<dbReference type="PANTHER" id="PTHR45527:SF1">
    <property type="entry name" value="FATTY ACID SYNTHASE"/>
    <property type="match status" value="1"/>
</dbReference>
<gene>
    <name evidence="3" type="ORF">OG626_04945</name>
</gene>
<protein>
    <submittedName>
        <fullName evidence="3">Amino acid adenylation domain-containing protein</fullName>
    </submittedName>
</protein>
<dbReference type="InterPro" id="IPR010071">
    <property type="entry name" value="AA_adenyl_dom"/>
</dbReference>
<dbReference type="SUPFAM" id="SSF56801">
    <property type="entry name" value="Acetyl-CoA synthetase-like"/>
    <property type="match status" value="1"/>
</dbReference>
<dbReference type="Gene3D" id="3.30.300.30">
    <property type="match status" value="1"/>
</dbReference>
<dbReference type="InterPro" id="IPR042099">
    <property type="entry name" value="ANL_N_sf"/>
</dbReference>
<feature type="domain" description="AMP-binding enzyme C-terminal" evidence="2">
    <location>
        <begin position="417"/>
        <end position="489"/>
    </location>
</feature>
<dbReference type="InterPro" id="IPR045851">
    <property type="entry name" value="AMP-bd_C_sf"/>
</dbReference>
<evidence type="ECO:0000313" key="3">
    <source>
        <dbReference type="EMBL" id="WTY94291.1"/>
    </source>
</evidence>
<accession>A0AAU3GR33</accession>
<dbReference type="InterPro" id="IPR025110">
    <property type="entry name" value="AMP-bd_C"/>
</dbReference>
<dbReference type="GO" id="GO:0043041">
    <property type="term" value="P:amino acid activation for nonribosomal peptide biosynthetic process"/>
    <property type="evidence" value="ECO:0007669"/>
    <property type="project" value="TreeGrafter"/>
</dbReference>
<dbReference type="GO" id="GO:0044550">
    <property type="term" value="P:secondary metabolite biosynthetic process"/>
    <property type="evidence" value="ECO:0007669"/>
    <property type="project" value="TreeGrafter"/>
</dbReference>
<name>A0AAU3GR33_9ACTN</name>
<dbReference type="GO" id="GO:0031177">
    <property type="term" value="F:phosphopantetheine binding"/>
    <property type="evidence" value="ECO:0007669"/>
    <property type="project" value="TreeGrafter"/>
</dbReference>
<dbReference type="GO" id="GO:0005737">
    <property type="term" value="C:cytoplasm"/>
    <property type="evidence" value="ECO:0007669"/>
    <property type="project" value="TreeGrafter"/>
</dbReference>
<dbReference type="Gene3D" id="3.40.50.12780">
    <property type="entry name" value="N-terminal domain of ligase-like"/>
    <property type="match status" value="1"/>
</dbReference>
<sequence length="518" mass="55771">MMLHDWFAASAARYGSRTAVEIDGVCFSYRRLAEMAESLAARIRQESPVVPPRIGLLAERSVLAYAGYLAVQRLGSSVVPLNPAFPEARTLHMLAASRTDLVLADPRLAPPRADGIRLLAVDPEQDREEPVPRLPPLADAPEAEAYLLFTSGSTGTPKGVPIRQSNVCAYLETVRGRYGLEPGARCSQCFDLTFDLSVFDLFAVWSAGATLVVPSRNDLLRPVRFIADNALTHWFSVPSAISRAQAGGRLLPDSMPSLRHSLFCGEPLTWQQARAWKEAAPGSALTNLYGPTELTISCSDFALPTDPGDWPDTPTGVLPIGLPYPGLEYAVLDAAGHPAAEGELCVRGPQRFDGYLDPGADAGRFHPAPAEASDAAVPGDRWYRTGDRVTPRDGTLHFLGRTDQQVKINGYRVELGEVEAVTRSLTGVTDAVVVAVRESAGALGLYAVCLAPDSDPAGLRAQLVRSLPGYMVPRRVLTVGRFPSNTNGKVDRRAVADLVRTALERPVTPRPRDGVALP</sequence>
<proteinExistence type="predicted"/>
<dbReference type="InterPro" id="IPR000873">
    <property type="entry name" value="AMP-dep_synth/lig_dom"/>
</dbReference>
<dbReference type="AlphaFoldDB" id="A0AAU3GR33"/>
<evidence type="ECO:0000259" key="1">
    <source>
        <dbReference type="Pfam" id="PF00501"/>
    </source>
</evidence>
<evidence type="ECO:0000259" key="2">
    <source>
        <dbReference type="Pfam" id="PF13193"/>
    </source>
</evidence>
<dbReference type="Pfam" id="PF00501">
    <property type="entry name" value="AMP-binding"/>
    <property type="match status" value="1"/>
</dbReference>
<organism evidence="3">
    <name type="scientific">Streptomyces sp. NBC_01401</name>
    <dbReference type="NCBI Taxonomy" id="2903854"/>
    <lineage>
        <taxon>Bacteria</taxon>
        <taxon>Bacillati</taxon>
        <taxon>Actinomycetota</taxon>
        <taxon>Actinomycetes</taxon>
        <taxon>Kitasatosporales</taxon>
        <taxon>Streptomycetaceae</taxon>
        <taxon>Streptomyces</taxon>
    </lineage>
</organism>
<dbReference type="NCBIfam" id="TIGR01733">
    <property type="entry name" value="AA-adenyl-dom"/>
    <property type="match status" value="1"/>
</dbReference>